<dbReference type="GO" id="GO:0046872">
    <property type="term" value="F:metal ion binding"/>
    <property type="evidence" value="ECO:0007669"/>
    <property type="project" value="UniProtKB-KW"/>
</dbReference>
<dbReference type="CDD" id="cd00207">
    <property type="entry name" value="fer2"/>
    <property type="match status" value="1"/>
</dbReference>
<accession>A0A2T5VB82</accession>
<dbReference type="CDD" id="cd06214">
    <property type="entry name" value="PA_degradation_oxidoreductase_like"/>
    <property type="match status" value="1"/>
</dbReference>
<dbReference type="Gene3D" id="3.40.50.80">
    <property type="entry name" value="Nucleotide-binding domain of ferredoxin-NADP reductase (FNR) module"/>
    <property type="match status" value="1"/>
</dbReference>
<organism evidence="11 12">
    <name type="scientific">Breoghania corrubedonensis</name>
    <dbReference type="NCBI Taxonomy" id="665038"/>
    <lineage>
        <taxon>Bacteria</taxon>
        <taxon>Pseudomonadati</taxon>
        <taxon>Pseudomonadota</taxon>
        <taxon>Alphaproteobacteria</taxon>
        <taxon>Hyphomicrobiales</taxon>
        <taxon>Stappiaceae</taxon>
        <taxon>Breoghania</taxon>
    </lineage>
</organism>
<dbReference type="InterPro" id="IPR050415">
    <property type="entry name" value="MRET"/>
</dbReference>
<keyword evidence="8" id="KW-0411">Iron-sulfur</keyword>
<keyword evidence="5" id="KW-0274">FAD</keyword>
<dbReference type="EMBL" id="QAYG01000003">
    <property type="protein sequence ID" value="PTW61001.1"/>
    <property type="molecule type" value="Genomic_DNA"/>
</dbReference>
<dbReference type="Pfam" id="PF00175">
    <property type="entry name" value="NAD_binding_1"/>
    <property type="match status" value="1"/>
</dbReference>
<dbReference type="SUPFAM" id="SSF54292">
    <property type="entry name" value="2Fe-2S ferredoxin-like"/>
    <property type="match status" value="1"/>
</dbReference>
<feature type="domain" description="FAD-binding FR-type" evidence="10">
    <location>
        <begin position="2"/>
        <end position="106"/>
    </location>
</feature>
<keyword evidence="4" id="KW-0479">Metal-binding</keyword>
<reference evidence="11 12" key="1">
    <citation type="submission" date="2018-04" db="EMBL/GenBank/DDBJ databases">
        <title>Genomic Encyclopedia of Archaeal and Bacterial Type Strains, Phase II (KMG-II): from individual species to whole genera.</title>
        <authorList>
            <person name="Goeker M."/>
        </authorList>
    </citation>
    <scope>NUCLEOTIDE SEQUENCE [LARGE SCALE GENOMIC DNA]</scope>
    <source>
        <strain evidence="11 12">DSM 23382</strain>
    </source>
</reference>
<dbReference type="AlphaFoldDB" id="A0A2T5VB82"/>
<dbReference type="PANTHER" id="PTHR47354">
    <property type="entry name" value="NADH OXIDOREDUCTASE HCR"/>
    <property type="match status" value="1"/>
</dbReference>
<dbReference type="Gene3D" id="2.40.30.10">
    <property type="entry name" value="Translation factors"/>
    <property type="match status" value="1"/>
</dbReference>
<dbReference type="SUPFAM" id="SSF52343">
    <property type="entry name" value="Ferredoxin reductase-like, C-terminal NADP-linked domain"/>
    <property type="match status" value="1"/>
</dbReference>
<evidence type="ECO:0000259" key="10">
    <source>
        <dbReference type="PROSITE" id="PS51384"/>
    </source>
</evidence>
<comment type="caution">
    <text evidence="11">The sequence shown here is derived from an EMBL/GenBank/DDBJ whole genome shotgun (WGS) entry which is preliminary data.</text>
</comment>
<evidence type="ECO:0000256" key="4">
    <source>
        <dbReference type="ARBA" id="ARBA00022723"/>
    </source>
</evidence>
<dbReference type="InterPro" id="IPR017927">
    <property type="entry name" value="FAD-bd_FR_type"/>
</dbReference>
<feature type="domain" description="2Fe-2S ferredoxin-type" evidence="9">
    <location>
        <begin position="267"/>
        <end position="358"/>
    </location>
</feature>
<evidence type="ECO:0000256" key="6">
    <source>
        <dbReference type="ARBA" id="ARBA00023002"/>
    </source>
</evidence>
<dbReference type="GO" id="GO:0050660">
    <property type="term" value="F:flavin adenine dinucleotide binding"/>
    <property type="evidence" value="ECO:0007669"/>
    <property type="project" value="TreeGrafter"/>
</dbReference>
<dbReference type="Proteomes" id="UP000244081">
    <property type="component" value="Unassembled WGS sequence"/>
</dbReference>
<gene>
    <name evidence="11" type="ORF">C8N35_103182</name>
</gene>
<comment type="cofactor">
    <cofactor evidence="1">
        <name>FAD</name>
        <dbReference type="ChEBI" id="CHEBI:57692"/>
    </cofactor>
</comment>
<evidence type="ECO:0000313" key="12">
    <source>
        <dbReference type="Proteomes" id="UP000244081"/>
    </source>
</evidence>
<dbReference type="PROSITE" id="PS51085">
    <property type="entry name" value="2FE2S_FER_2"/>
    <property type="match status" value="1"/>
</dbReference>
<dbReference type="SUPFAM" id="SSF63380">
    <property type="entry name" value="Riboflavin synthase domain-like"/>
    <property type="match status" value="1"/>
</dbReference>
<evidence type="ECO:0000259" key="9">
    <source>
        <dbReference type="PROSITE" id="PS51085"/>
    </source>
</evidence>
<protein>
    <submittedName>
        <fullName evidence="11">Ring-1,2-phenylacetyl-CoA epoxidase subunit PaaE</fullName>
    </submittedName>
</protein>
<evidence type="ECO:0000313" key="11">
    <source>
        <dbReference type="EMBL" id="PTW61001.1"/>
    </source>
</evidence>
<dbReference type="PROSITE" id="PS51384">
    <property type="entry name" value="FAD_FR"/>
    <property type="match status" value="1"/>
</dbReference>
<dbReference type="Pfam" id="PF00111">
    <property type="entry name" value="Fer2"/>
    <property type="match status" value="1"/>
</dbReference>
<dbReference type="PRINTS" id="PR00406">
    <property type="entry name" value="CYTB5RDTASE"/>
</dbReference>
<dbReference type="GO" id="GO:0051537">
    <property type="term" value="F:2 iron, 2 sulfur cluster binding"/>
    <property type="evidence" value="ECO:0007669"/>
    <property type="project" value="UniProtKB-KW"/>
</dbReference>
<sequence length="358" mass="38914">MSDFYPLTVTDIAHDTRDAVVLTLAPRAADAERFAFTPGQYLTFKKDFEGEELRRSYSICAGTGEGVLKVGIKRVGGGAFSSFAKSELHVGDTLEAMPPQGRFGVPAGTKAHRYLGFAAGSGITPILSIVKSVLEGDANAEFTLVYGNRSVAQIMFRRELADLKDRYLNRLNVIHVFSGEAQEIELFSGRIDKDKCKALFGPWVQPENADLAFICGPQGMREEVSAALEEAGMAKERIKFELFGAAQPGRAKMKADAAAARAAGDMVKATIIIDGNPHTFQMPRKGQSVLEAAREHDIDAPHSCCNGVCSTCMARVKSGEVEMAQNFALEDYEVERGVVLTCQSYPVSDEITIEYEGH</sequence>
<evidence type="ECO:0000256" key="1">
    <source>
        <dbReference type="ARBA" id="ARBA00001974"/>
    </source>
</evidence>
<dbReference type="InterPro" id="IPR036010">
    <property type="entry name" value="2Fe-2S_ferredoxin-like_sf"/>
</dbReference>
<keyword evidence="6" id="KW-0560">Oxidoreductase</keyword>
<proteinExistence type="predicted"/>
<dbReference type="Gene3D" id="3.10.20.30">
    <property type="match status" value="1"/>
</dbReference>
<dbReference type="InterPro" id="IPR001433">
    <property type="entry name" value="OxRdtase_FAD/NAD-bd"/>
</dbReference>
<dbReference type="Pfam" id="PF00970">
    <property type="entry name" value="FAD_binding_6"/>
    <property type="match status" value="1"/>
</dbReference>
<keyword evidence="7" id="KW-0408">Iron</keyword>
<dbReference type="InterPro" id="IPR008333">
    <property type="entry name" value="Cbr1-like_FAD-bd_dom"/>
</dbReference>
<dbReference type="InterPro" id="IPR039261">
    <property type="entry name" value="FNR_nucleotide-bd"/>
</dbReference>
<keyword evidence="2" id="KW-0285">Flavoprotein</keyword>
<keyword evidence="3" id="KW-0001">2Fe-2S</keyword>
<evidence type="ECO:0000256" key="2">
    <source>
        <dbReference type="ARBA" id="ARBA00022630"/>
    </source>
</evidence>
<evidence type="ECO:0000256" key="7">
    <source>
        <dbReference type="ARBA" id="ARBA00023004"/>
    </source>
</evidence>
<dbReference type="OrthoDB" id="9796486at2"/>
<evidence type="ECO:0000256" key="3">
    <source>
        <dbReference type="ARBA" id="ARBA00022714"/>
    </source>
</evidence>
<dbReference type="InterPro" id="IPR017938">
    <property type="entry name" value="Riboflavin_synthase-like_b-brl"/>
</dbReference>
<evidence type="ECO:0000256" key="8">
    <source>
        <dbReference type="ARBA" id="ARBA00023014"/>
    </source>
</evidence>
<dbReference type="PANTHER" id="PTHR47354:SF8">
    <property type="entry name" value="1,2-PHENYLACETYL-COA EPOXIDASE, SUBUNIT E"/>
    <property type="match status" value="1"/>
</dbReference>
<dbReference type="GO" id="GO:0016491">
    <property type="term" value="F:oxidoreductase activity"/>
    <property type="evidence" value="ECO:0007669"/>
    <property type="project" value="UniProtKB-KW"/>
</dbReference>
<dbReference type="RefSeq" id="WP_107989821.1">
    <property type="nucleotide sequence ID" value="NZ_QAYG01000003.1"/>
</dbReference>
<name>A0A2T5VB82_9HYPH</name>
<dbReference type="InterPro" id="IPR001041">
    <property type="entry name" value="2Fe-2S_ferredoxin-type"/>
</dbReference>
<keyword evidence="12" id="KW-1185">Reference proteome</keyword>
<dbReference type="InterPro" id="IPR012675">
    <property type="entry name" value="Beta-grasp_dom_sf"/>
</dbReference>
<evidence type="ECO:0000256" key="5">
    <source>
        <dbReference type="ARBA" id="ARBA00022827"/>
    </source>
</evidence>